<dbReference type="SUPFAM" id="SSF56112">
    <property type="entry name" value="Protein kinase-like (PK-like)"/>
    <property type="match status" value="1"/>
</dbReference>
<sequence>MDHFPCTDAGEKFKRPIGRNENLNTSKSRPPSIDDFVLLKPISRGAFGKVYLGYKKTCQSRLYAIKVMKKDEMVNKNMTNQVIAERDALALSSSPFIVRLFYSLQTRRNVFLVMDYMIGGDLKSLLLVYGFFDCPMAVMYIAEVSLALDYLHRHGIIHRDLKPDNMLVSNEGHIKLTDFGLSKVSLNRQIGVADVIGTPFVTKSGSDYFRTPGQVLSLTSNLAFSVDRTKMQSTPLKDNKMEVNVELHVPHHISPMHVSMETSALGVADENSRRGQVRFLLSTTPKLRDDVAQAVNSLRDNVVKQIGFSPVSSSSSRIRGDASRATDGDASPDASSSGEPRTPSLLPLANLSSDYCCSESETDHDDGCCVVPATDGCGVVTAMADEAVPRPDDAKVKADDTIANASDAIVDASGEDAAGSGAAAGEEEEGGLKETPVFFKSKSEIDGSYSALSLRRLRDGDSPLPQSVAAPARPRDERGPADGRLEERRDDSASVVNVGRTRDDAAAARASRSAHPSSRSAGTAKHGAVEIDRRGLPSSSSSSVGGSAGPSSGGRKRGVNLMETSRPEPEHHRGGGTGITRVFDGISLHGGRGGAEPRPKRVDSRSEFGEVAAVADGIGDARIDCDDDAAATRDDSLGNIELARCDRRRRSPDATCGSDDSDGVFRASPPPPPASRRASTRKRRYTPCDPIHTPDDIRRQRARASASSSAVFLPGGRLSRGRPPIQSIAWDADEAPVARGNDDAPQPPLVMLSVAGSSIPVRLLAETEGCSVVGVGVREAEGGDTAADVACGVRRGRATGRMHGCITDAVHRAEVNRSGGEGIADARGNNAAAGGEDGESHDDESRMKKKRRTSLPLPLSVRFNDNESLAVFSGEL</sequence>
<evidence type="ECO:0000313" key="14">
    <source>
        <dbReference type="RefSeq" id="XP_014668611.1"/>
    </source>
</evidence>
<dbReference type="InterPro" id="IPR000719">
    <property type="entry name" value="Prot_kinase_dom"/>
</dbReference>
<dbReference type="PANTHER" id="PTHR24356:SF1">
    <property type="entry name" value="SERINE_THREONINE-PROTEIN KINASE GREATWALL"/>
    <property type="match status" value="1"/>
</dbReference>
<feature type="compositionally biased region" description="Basic and acidic residues" evidence="11">
    <location>
        <begin position="473"/>
        <end position="492"/>
    </location>
</feature>
<dbReference type="RefSeq" id="XP_014668611.1">
    <property type="nucleotide sequence ID" value="XM_014813125.1"/>
</dbReference>
<dbReference type="Proteomes" id="UP000695022">
    <property type="component" value="Unplaced"/>
</dbReference>
<keyword evidence="6" id="KW-0418">Kinase</keyword>
<evidence type="ECO:0000313" key="13">
    <source>
        <dbReference type="Proteomes" id="UP000695022"/>
    </source>
</evidence>
<proteinExistence type="predicted"/>
<keyword evidence="13" id="KW-1185">Reference proteome</keyword>
<accession>A0ABM1E8U0</accession>
<dbReference type="EC" id="2.7.11.1" evidence="1"/>
<feature type="region of interest" description="Disordered" evidence="11">
    <location>
        <begin position="650"/>
        <end position="695"/>
    </location>
</feature>
<feature type="compositionally biased region" description="Low complexity" evidence="11">
    <location>
        <begin position="507"/>
        <end position="521"/>
    </location>
</feature>
<feature type="compositionally biased region" description="Low complexity" evidence="11">
    <location>
        <begin position="823"/>
        <end position="834"/>
    </location>
</feature>
<keyword evidence="7" id="KW-0067">ATP-binding</keyword>
<evidence type="ECO:0000256" key="7">
    <source>
        <dbReference type="ARBA" id="ARBA00022840"/>
    </source>
</evidence>
<evidence type="ECO:0000256" key="2">
    <source>
        <dbReference type="ARBA" id="ARBA00022148"/>
    </source>
</evidence>
<comment type="catalytic activity">
    <reaction evidence="10">
        <text>L-seryl-[protein] + ATP = O-phospho-L-seryl-[protein] + ADP + H(+)</text>
        <dbReference type="Rhea" id="RHEA:17989"/>
        <dbReference type="Rhea" id="RHEA-COMP:9863"/>
        <dbReference type="Rhea" id="RHEA-COMP:11604"/>
        <dbReference type="ChEBI" id="CHEBI:15378"/>
        <dbReference type="ChEBI" id="CHEBI:29999"/>
        <dbReference type="ChEBI" id="CHEBI:30616"/>
        <dbReference type="ChEBI" id="CHEBI:83421"/>
        <dbReference type="ChEBI" id="CHEBI:456216"/>
        <dbReference type="EC" id="2.7.11.1"/>
    </reaction>
</comment>
<dbReference type="Gene3D" id="3.30.200.20">
    <property type="entry name" value="Phosphorylase Kinase, domain 1"/>
    <property type="match status" value="1"/>
</dbReference>
<dbReference type="Gene3D" id="1.10.510.10">
    <property type="entry name" value="Transferase(Phosphotransferase) domain 1"/>
    <property type="match status" value="1"/>
</dbReference>
<gene>
    <name evidence="14" type="primary">LOC106809888</name>
</gene>
<evidence type="ECO:0000256" key="1">
    <source>
        <dbReference type="ARBA" id="ARBA00012513"/>
    </source>
</evidence>
<feature type="compositionally biased region" description="Low complexity" evidence="11">
    <location>
        <begin position="536"/>
        <end position="545"/>
    </location>
</feature>
<dbReference type="PROSITE" id="PS50011">
    <property type="entry name" value="PROTEIN_KINASE_DOM"/>
    <property type="match status" value="1"/>
</dbReference>
<feature type="region of interest" description="Disordered" evidence="11">
    <location>
        <begin position="820"/>
        <end position="855"/>
    </location>
</feature>
<name>A0ABM1E8U0_PRICU</name>
<evidence type="ECO:0000256" key="8">
    <source>
        <dbReference type="ARBA" id="ARBA00033099"/>
    </source>
</evidence>
<evidence type="ECO:0000256" key="3">
    <source>
        <dbReference type="ARBA" id="ARBA00022527"/>
    </source>
</evidence>
<feature type="compositionally biased region" description="Low complexity" evidence="11">
    <location>
        <begin position="411"/>
        <end position="424"/>
    </location>
</feature>
<keyword evidence="5" id="KW-0547">Nucleotide-binding</keyword>
<feature type="compositionally biased region" description="Basic and acidic residues" evidence="11">
    <location>
        <begin position="595"/>
        <end position="607"/>
    </location>
</feature>
<feature type="domain" description="Protein kinase" evidence="12">
    <location>
        <begin position="36"/>
        <end position="303"/>
    </location>
</feature>
<feature type="region of interest" description="Disordered" evidence="11">
    <location>
        <begin position="456"/>
        <end position="607"/>
    </location>
</feature>
<dbReference type="SMART" id="SM00220">
    <property type="entry name" value="S_TKc"/>
    <property type="match status" value="1"/>
</dbReference>
<dbReference type="Pfam" id="PF00069">
    <property type="entry name" value="Pkinase"/>
    <property type="match status" value="1"/>
</dbReference>
<comment type="catalytic activity">
    <reaction evidence="9">
        <text>L-threonyl-[protein] + ATP = O-phospho-L-threonyl-[protein] + ADP + H(+)</text>
        <dbReference type="Rhea" id="RHEA:46608"/>
        <dbReference type="Rhea" id="RHEA-COMP:11060"/>
        <dbReference type="Rhea" id="RHEA-COMP:11605"/>
        <dbReference type="ChEBI" id="CHEBI:15378"/>
        <dbReference type="ChEBI" id="CHEBI:30013"/>
        <dbReference type="ChEBI" id="CHEBI:30616"/>
        <dbReference type="ChEBI" id="CHEBI:61977"/>
        <dbReference type="ChEBI" id="CHEBI:456216"/>
        <dbReference type="EC" id="2.7.11.1"/>
    </reaction>
</comment>
<dbReference type="InterPro" id="IPR050236">
    <property type="entry name" value="Ser_Thr_kinase_AGC"/>
</dbReference>
<evidence type="ECO:0000256" key="10">
    <source>
        <dbReference type="ARBA" id="ARBA00048679"/>
    </source>
</evidence>
<evidence type="ECO:0000256" key="9">
    <source>
        <dbReference type="ARBA" id="ARBA00047899"/>
    </source>
</evidence>
<feature type="compositionally biased region" description="Basic and acidic residues" evidence="11">
    <location>
        <begin position="318"/>
        <end position="327"/>
    </location>
</feature>
<feature type="region of interest" description="Disordered" evidence="11">
    <location>
        <begin position="310"/>
        <end position="345"/>
    </location>
</feature>
<dbReference type="PROSITE" id="PS00108">
    <property type="entry name" value="PROTEIN_KINASE_ST"/>
    <property type="match status" value="1"/>
</dbReference>
<feature type="compositionally biased region" description="Low complexity" evidence="11">
    <location>
        <begin position="328"/>
        <end position="338"/>
    </location>
</feature>
<evidence type="ECO:0000256" key="4">
    <source>
        <dbReference type="ARBA" id="ARBA00022679"/>
    </source>
</evidence>
<dbReference type="PANTHER" id="PTHR24356">
    <property type="entry name" value="SERINE/THREONINE-PROTEIN KINASE"/>
    <property type="match status" value="1"/>
</dbReference>
<evidence type="ECO:0000256" key="5">
    <source>
        <dbReference type="ARBA" id="ARBA00022741"/>
    </source>
</evidence>
<dbReference type="GeneID" id="106809888"/>
<feature type="region of interest" description="Disordered" evidence="11">
    <location>
        <begin position="410"/>
        <end position="436"/>
    </location>
</feature>
<reference evidence="14" key="1">
    <citation type="submission" date="2025-08" db="UniProtKB">
        <authorList>
            <consortium name="RefSeq"/>
        </authorList>
    </citation>
    <scope>IDENTIFICATION</scope>
</reference>
<organism evidence="13 14">
    <name type="scientific">Priapulus caudatus</name>
    <name type="common">Priapulid worm</name>
    <dbReference type="NCBI Taxonomy" id="37621"/>
    <lineage>
        <taxon>Eukaryota</taxon>
        <taxon>Metazoa</taxon>
        <taxon>Ecdysozoa</taxon>
        <taxon>Scalidophora</taxon>
        <taxon>Priapulida</taxon>
        <taxon>Priapulimorpha</taxon>
        <taxon>Priapulimorphida</taxon>
        <taxon>Priapulidae</taxon>
        <taxon>Priapulus</taxon>
    </lineage>
</organism>
<evidence type="ECO:0000256" key="6">
    <source>
        <dbReference type="ARBA" id="ARBA00022777"/>
    </source>
</evidence>
<protein>
    <recommendedName>
        <fullName evidence="2">Serine/threonine-protein kinase greatwall</fullName>
        <ecNumber evidence="1">2.7.11.1</ecNumber>
    </recommendedName>
    <alternativeName>
        <fullName evidence="8">Microtubule-associated serine/threonine-protein kinase-like</fullName>
    </alternativeName>
</protein>
<keyword evidence="4" id="KW-0808">Transferase</keyword>
<keyword evidence="3" id="KW-0723">Serine/threonine-protein kinase</keyword>
<dbReference type="InterPro" id="IPR008271">
    <property type="entry name" value="Ser/Thr_kinase_AS"/>
</dbReference>
<dbReference type="InterPro" id="IPR011009">
    <property type="entry name" value="Kinase-like_dom_sf"/>
</dbReference>
<evidence type="ECO:0000259" key="12">
    <source>
        <dbReference type="PROSITE" id="PS50011"/>
    </source>
</evidence>
<evidence type="ECO:0000256" key="11">
    <source>
        <dbReference type="SAM" id="MobiDB-lite"/>
    </source>
</evidence>